<feature type="compositionally biased region" description="Polar residues" evidence="1">
    <location>
        <begin position="426"/>
        <end position="441"/>
    </location>
</feature>
<feature type="region of interest" description="Disordered" evidence="1">
    <location>
        <begin position="197"/>
        <end position="225"/>
    </location>
</feature>
<dbReference type="AlphaFoldDB" id="A0A922F5D0"/>
<evidence type="ECO:0000313" key="5">
    <source>
        <dbReference type="Proteomes" id="UP000811246"/>
    </source>
</evidence>
<dbReference type="EMBL" id="CM031828">
    <property type="protein sequence ID" value="KAG6716308.1"/>
    <property type="molecule type" value="Genomic_DNA"/>
</dbReference>
<comment type="caution">
    <text evidence="4">The sequence shown here is derived from an EMBL/GenBank/DDBJ whole genome shotgun (WGS) entry which is preliminary data.</text>
</comment>
<feature type="compositionally biased region" description="Basic and acidic residues" evidence="1">
    <location>
        <begin position="335"/>
        <end position="345"/>
    </location>
</feature>
<dbReference type="Pfam" id="PF14309">
    <property type="entry name" value="DUF4378"/>
    <property type="match status" value="1"/>
</dbReference>
<dbReference type="Pfam" id="PF14383">
    <property type="entry name" value="VARLMGL"/>
    <property type="match status" value="1"/>
</dbReference>
<evidence type="ECO:0000313" key="4">
    <source>
        <dbReference type="EMBL" id="KAG6716308.1"/>
    </source>
</evidence>
<evidence type="ECO:0000256" key="1">
    <source>
        <dbReference type="SAM" id="MobiDB-lite"/>
    </source>
</evidence>
<evidence type="ECO:0000259" key="2">
    <source>
        <dbReference type="Pfam" id="PF14309"/>
    </source>
</evidence>
<dbReference type="InterPro" id="IPR025486">
    <property type="entry name" value="DUF4378"/>
</dbReference>
<dbReference type="PANTHER" id="PTHR21726:SF61">
    <property type="entry name" value="DNAA INITIATOR-ASSOCIATING PROTEIN"/>
    <property type="match status" value="1"/>
</dbReference>
<accession>A0A922F5D0</accession>
<feature type="region of interest" description="Disordered" evidence="1">
    <location>
        <begin position="379"/>
        <end position="401"/>
    </location>
</feature>
<dbReference type="Proteomes" id="UP000811246">
    <property type="component" value="Chromosome 4"/>
</dbReference>
<feature type="compositionally biased region" description="Basic residues" evidence="1">
    <location>
        <begin position="198"/>
        <end position="208"/>
    </location>
</feature>
<dbReference type="InterPro" id="IPR032795">
    <property type="entry name" value="DUF3741-assoc"/>
</dbReference>
<evidence type="ECO:0000259" key="3">
    <source>
        <dbReference type="Pfam" id="PF14383"/>
    </source>
</evidence>
<sequence length="954" mass="105981">MNENTGNTSSSLAVTTEKRTHRPGGCVGIFFQLFDWNRRFAKKKLFSMKLLPPVRAKKASSKFKGDEKMPISKLHLIADENSGGFPNVKKNGNRRLDLEKKHEMRTPGLVARLMGLESMPTVHRDKPKKPSFSDNYGIEEEKFVASHGGLYKEELNLDKGGTKQESRPQKLQKTGLFEGQAVTRFGAEALQIKSVLSRSRKHHNHHPKLASPVKSSRISSGRNVPRSSRLIGAATKILEPGLQATNRAKCALTYSSSLYHSPKDEIETERTWFMSPDTLEQPSYNGGLAHPLRGQTSCTNCGNMVALGPNAEEQPSAFLASNVVASQDSGWSKPRPPESSHEQEREAFFLRSKDQGVCLVAKAKDNPQSNNEQITVRVPLSHEDQRQLQLSSKPQEDETSSMAFKQKMQTVDRMLLGRDKIPPRSKLSNLQSRRISSAGNAATGTKDFVTLNRSLTGRTRPRVLGKVDTSGFDTVKKVCNGQDDSILQLRPPVRKRRTINVSGQTESTGFVSSTIAKERSVWTDTSNGKCMGLNAHSMNQNTVSSRLAGRGDGERADGNKETDIISFTFNSSTRHKTGIPAKVEEKMRDENGKIPFQRPLPLRRDTLGVLLEQKWKELTRQEDEELINGAPVKTSAAIILQELISAFTAEQLCSQDGHMFNKDIAFETKAEMEGLVGSSCQSHHLSPGSVLEASFSSSSLDESPVPRHKLCPDPMDYSYNQLQPLAPDADFLDSATSSNQGMESRQMVVDYVRHVSKILDILNLTGPGLTGIKVAQAKEVILNAELLFGNATPHTFDGMKDFLISPYLLDGMESFGRTAWINSIGFIGLEDTKESNHLRTFLFDLIVECLDSKYGQYCNSGFKTWSRLPLYMSTEKLTLDAAEEVRRWTDLAGMIPDEIIELEMSHSLKKWTDFETEAFETGAEIDGDILQILVDEIVMDLLDSRPGSFGNFVC</sequence>
<name>A0A922F5D0_CARIL</name>
<feature type="region of interest" description="Disordered" evidence="1">
    <location>
        <begin position="420"/>
        <end position="441"/>
    </location>
</feature>
<proteinExistence type="predicted"/>
<feature type="region of interest" description="Disordered" evidence="1">
    <location>
        <begin position="325"/>
        <end position="345"/>
    </location>
</feature>
<protein>
    <recommendedName>
        <fullName evidence="6">DUF4378 domain-containing protein</fullName>
    </recommendedName>
</protein>
<feature type="compositionally biased region" description="Polar residues" evidence="1">
    <location>
        <begin position="213"/>
        <end position="225"/>
    </location>
</feature>
<feature type="domain" description="DUF4378" evidence="2">
    <location>
        <begin position="778"/>
        <end position="936"/>
    </location>
</feature>
<dbReference type="PANTHER" id="PTHR21726">
    <property type="entry name" value="PHOSPHATIDYLINOSITOL N-ACETYLGLUCOSAMINYLTRANSFERASE SUBUNIT P DOWN SYNDROME CRITICAL REGION PROTEIN 5 -RELATED"/>
    <property type="match status" value="1"/>
</dbReference>
<organism evidence="4 5">
    <name type="scientific">Carya illinoinensis</name>
    <name type="common">Pecan</name>
    <dbReference type="NCBI Taxonomy" id="32201"/>
    <lineage>
        <taxon>Eukaryota</taxon>
        <taxon>Viridiplantae</taxon>
        <taxon>Streptophyta</taxon>
        <taxon>Embryophyta</taxon>
        <taxon>Tracheophyta</taxon>
        <taxon>Spermatophyta</taxon>
        <taxon>Magnoliopsida</taxon>
        <taxon>eudicotyledons</taxon>
        <taxon>Gunneridae</taxon>
        <taxon>Pentapetalae</taxon>
        <taxon>rosids</taxon>
        <taxon>fabids</taxon>
        <taxon>Fagales</taxon>
        <taxon>Juglandaceae</taxon>
        <taxon>Carya</taxon>
    </lineage>
</organism>
<reference evidence="4" key="1">
    <citation type="submission" date="2021-01" db="EMBL/GenBank/DDBJ databases">
        <authorList>
            <person name="Lovell J.T."/>
            <person name="Bentley N."/>
            <person name="Bhattarai G."/>
            <person name="Jenkins J.W."/>
            <person name="Sreedasyam A."/>
            <person name="Alarcon Y."/>
            <person name="Bock C."/>
            <person name="Boston L."/>
            <person name="Carlson J."/>
            <person name="Cervantes K."/>
            <person name="Clermont K."/>
            <person name="Krom N."/>
            <person name="Kubenka K."/>
            <person name="Mamidi S."/>
            <person name="Mattison C."/>
            <person name="Monteros M."/>
            <person name="Pisani C."/>
            <person name="Plott C."/>
            <person name="Rajasekar S."/>
            <person name="Rhein H.S."/>
            <person name="Rohla C."/>
            <person name="Song M."/>
            <person name="Hilaire R.S."/>
            <person name="Shu S."/>
            <person name="Wells L."/>
            <person name="Wang X."/>
            <person name="Webber J."/>
            <person name="Heerema R.J."/>
            <person name="Klein P."/>
            <person name="Conner P."/>
            <person name="Grauke L."/>
            <person name="Grimwood J."/>
            <person name="Schmutz J."/>
            <person name="Randall J.J."/>
        </authorList>
    </citation>
    <scope>NUCLEOTIDE SEQUENCE</scope>
    <source>
        <tissue evidence="4">Leaf</tissue>
    </source>
</reference>
<evidence type="ECO:0008006" key="6">
    <source>
        <dbReference type="Google" id="ProtNLM"/>
    </source>
</evidence>
<feature type="domain" description="DUF3741" evidence="3">
    <location>
        <begin position="99"/>
        <end position="124"/>
    </location>
</feature>
<gene>
    <name evidence="4" type="ORF">I3842_04G043000</name>
</gene>